<evidence type="ECO:0000256" key="2">
    <source>
        <dbReference type="SAM" id="MobiDB-lite"/>
    </source>
</evidence>
<dbReference type="Gene3D" id="1.10.287.3810">
    <property type="match status" value="1"/>
</dbReference>
<organism evidence="3 4">
    <name type="scientific">Gracilariopsis chorda</name>
    <dbReference type="NCBI Taxonomy" id="448386"/>
    <lineage>
        <taxon>Eukaryota</taxon>
        <taxon>Rhodophyta</taxon>
        <taxon>Florideophyceae</taxon>
        <taxon>Rhodymeniophycidae</taxon>
        <taxon>Gracilariales</taxon>
        <taxon>Gracilariaceae</taxon>
        <taxon>Gracilariopsis</taxon>
    </lineage>
</organism>
<keyword evidence="1" id="KW-0349">Heme</keyword>
<evidence type="ECO:0000313" key="4">
    <source>
        <dbReference type="Proteomes" id="UP000247409"/>
    </source>
</evidence>
<dbReference type="EMBL" id="NBIV01000150">
    <property type="protein sequence ID" value="PXF42786.1"/>
    <property type="molecule type" value="Genomic_DNA"/>
</dbReference>
<proteinExistence type="inferred from homology"/>
<feature type="compositionally biased region" description="Polar residues" evidence="2">
    <location>
        <begin position="24"/>
        <end position="40"/>
    </location>
</feature>
<dbReference type="GO" id="GO:0019441">
    <property type="term" value="P:L-tryptophan catabolic process to kynurenine"/>
    <property type="evidence" value="ECO:0007669"/>
    <property type="project" value="UniProtKB-UniRule"/>
</dbReference>
<keyword evidence="4" id="KW-1185">Reference proteome</keyword>
<dbReference type="STRING" id="448386.A0A2V3IL30"/>
<comment type="function">
    <text evidence="1">Heme-dependent dioxygenase that catalyzes the oxidative cleavage of the L-tryptophan (L-Trp) pyrrole ring and converts L-tryptophan to N-formyl-L-kynurenine. Catalyzes the oxidative cleavage of the indole moiety.</text>
</comment>
<dbReference type="SUPFAM" id="SSF140959">
    <property type="entry name" value="Indolic compounds 2,3-dioxygenase-like"/>
    <property type="match status" value="1"/>
</dbReference>
<dbReference type="PANTHER" id="PTHR10138">
    <property type="entry name" value="TRYPTOPHAN 2,3-DIOXYGENASE"/>
    <property type="match status" value="1"/>
</dbReference>
<dbReference type="InterPro" id="IPR037217">
    <property type="entry name" value="Trp/Indoleamine_2_3_dOase-like"/>
</dbReference>
<evidence type="ECO:0000256" key="1">
    <source>
        <dbReference type="HAMAP-Rule" id="MF_03020"/>
    </source>
</evidence>
<comment type="subunit">
    <text evidence="1">Homotetramer. Dimer of dimers.</text>
</comment>
<accession>A0A2V3IL30</accession>
<comment type="cofactor">
    <cofactor evidence="1">
        <name>heme</name>
        <dbReference type="ChEBI" id="CHEBI:30413"/>
    </cofactor>
    <text evidence="1">Binds 1 heme group per subunit.</text>
</comment>
<keyword evidence="1" id="KW-0479">Metal-binding</keyword>
<name>A0A2V3IL30_9FLOR</name>
<feature type="region of interest" description="Disordered" evidence="2">
    <location>
        <begin position="13"/>
        <end position="40"/>
    </location>
</feature>
<comment type="pathway">
    <text evidence="1">Amino-acid degradation; L-tryptophan degradation via kynurenine pathway; L-kynurenine from L-tryptophan: step 1/2.</text>
</comment>
<dbReference type="GO" id="GO:0046872">
    <property type="term" value="F:metal ion binding"/>
    <property type="evidence" value="ECO:0007669"/>
    <property type="project" value="UniProtKB-KW"/>
</dbReference>
<comment type="catalytic activity">
    <reaction evidence="1">
        <text>L-tryptophan + O2 = N-formyl-L-kynurenine</text>
        <dbReference type="Rhea" id="RHEA:24536"/>
        <dbReference type="ChEBI" id="CHEBI:15379"/>
        <dbReference type="ChEBI" id="CHEBI:57912"/>
        <dbReference type="ChEBI" id="CHEBI:58629"/>
        <dbReference type="EC" id="1.13.11.11"/>
    </reaction>
</comment>
<dbReference type="Proteomes" id="UP000247409">
    <property type="component" value="Unassembled WGS sequence"/>
</dbReference>
<dbReference type="HAMAP" id="MF_01972">
    <property type="entry name" value="T23O"/>
    <property type="match status" value="1"/>
</dbReference>
<comment type="caution">
    <text evidence="1">Lacks conserved residue(s) required for the propagation of feature annotation.</text>
</comment>
<keyword evidence="1" id="KW-0408">Iron</keyword>
<dbReference type="GO" id="GO:0020037">
    <property type="term" value="F:heme binding"/>
    <property type="evidence" value="ECO:0007669"/>
    <property type="project" value="UniProtKB-UniRule"/>
</dbReference>
<evidence type="ECO:0000313" key="3">
    <source>
        <dbReference type="EMBL" id="PXF42786.1"/>
    </source>
</evidence>
<dbReference type="GO" id="GO:0019442">
    <property type="term" value="P:L-tryptophan catabolic process to acetyl-CoA"/>
    <property type="evidence" value="ECO:0007669"/>
    <property type="project" value="TreeGrafter"/>
</dbReference>
<dbReference type="Pfam" id="PF03301">
    <property type="entry name" value="Trp_dioxygenase"/>
    <property type="match status" value="1"/>
</dbReference>
<gene>
    <name evidence="3" type="ORF">BWQ96_07493</name>
</gene>
<protein>
    <recommendedName>
        <fullName evidence="1">Tryptophan 2,3-dioxygenase</fullName>
        <shortName evidence="1">TDO</shortName>
        <ecNumber evidence="1">1.13.11.11</ecNumber>
    </recommendedName>
    <alternativeName>
        <fullName evidence="1">Tryptamin 2,3-dioxygenase</fullName>
    </alternativeName>
    <alternativeName>
        <fullName evidence="1">Tryptophan oxygenase</fullName>
        <shortName evidence="1">TO</shortName>
        <shortName evidence="1">TRPO</shortName>
    </alternativeName>
    <alternativeName>
        <fullName evidence="1">Tryptophan pyrrolase</fullName>
    </alternativeName>
    <alternativeName>
        <fullName evidence="1">Tryptophanase</fullName>
    </alternativeName>
</protein>
<comment type="similarity">
    <text evidence="1">Belongs to the tryptophan 2,3-dioxygenase family.</text>
</comment>
<keyword evidence="1" id="KW-0823">Tryptophan catabolism</keyword>
<dbReference type="InterPro" id="IPR004981">
    <property type="entry name" value="Trp_2_3_dOase"/>
</dbReference>
<keyword evidence="1" id="KW-0560">Oxidoreductase</keyword>
<dbReference type="PANTHER" id="PTHR10138:SF0">
    <property type="entry name" value="TRYPTOPHAN 2,3-DIOXYGENASE"/>
    <property type="match status" value="1"/>
</dbReference>
<keyword evidence="1 3" id="KW-0223">Dioxygenase</keyword>
<dbReference type="OrthoDB" id="447477at2759"/>
<dbReference type="Gene3D" id="1.20.58.480">
    <property type="match status" value="1"/>
</dbReference>
<dbReference type="AlphaFoldDB" id="A0A2V3IL30"/>
<dbReference type="UniPathway" id="UPA00333">
    <property type="reaction ID" value="UER00453"/>
</dbReference>
<sequence>MSLPVVDSCCSRNTSPAFEPSELSPGSSTNPSASHENISSSQPVHFAGNRATCPFASASSPDMPTLAVGNGDGGHKKLYYADYLRLDQVLNAQNPISFMKGNPCHDEMLFIVIHQTYELWFKQLLFELDTVRAVLAALNIGEKLISLALHRLTRIREILKLLNDQMRVLETMSPQEFLEFRDYLFPASGFQSFQFRLLEIRLGVRPQDRVNGRWIKGLSPEHQHVVREAQQEPSLFDYVERWLRNIPFREYRGYNFQKSYESAITRMFEIERRTILTKLEPADRGAMLAELSNTYKTFESVFKREVHEELIKTEKRRMGFRATSASLMITLYQEEPMFQLPARFLQMLVDVDEQLNRWRHAHSQMVHRMIGIKAGTGGSLGHNYLKRTVDSQRVFSDLANLSTLLIPRRLLPPLPSVLRDQMRYFHSVEMYDRTMFEVGGGGDEIDWSFC</sequence>
<comment type="caution">
    <text evidence="3">The sequence shown here is derived from an EMBL/GenBank/DDBJ whole genome shotgun (WGS) entry which is preliminary data.</text>
</comment>
<dbReference type="GO" id="GO:0004833">
    <property type="term" value="F:L-tryptophan 2,3-dioxygenase activity"/>
    <property type="evidence" value="ECO:0007669"/>
    <property type="project" value="UniProtKB-UniRule"/>
</dbReference>
<dbReference type="EC" id="1.13.11.11" evidence="1"/>
<reference evidence="3 4" key="1">
    <citation type="journal article" date="2018" name="Mol. Biol. Evol.">
        <title>Analysis of the draft genome of the red seaweed Gracilariopsis chorda provides insights into genome size evolution in Rhodophyta.</title>
        <authorList>
            <person name="Lee J."/>
            <person name="Yang E.C."/>
            <person name="Graf L."/>
            <person name="Yang J.H."/>
            <person name="Qiu H."/>
            <person name="Zel Zion U."/>
            <person name="Chan C.X."/>
            <person name="Stephens T.G."/>
            <person name="Weber A.P.M."/>
            <person name="Boo G.H."/>
            <person name="Boo S.M."/>
            <person name="Kim K.M."/>
            <person name="Shin Y."/>
            <person name="Jung M."/>
            <person name="Lee S.J."/>
            <person name="Yim H.S."/>
            <person name="Lee J.H."/>
            <person name="Bhattacharya D."/>
            <person name="Yoon H.S."/>
        </authorList>
    </citation>
    <scope>NUCLEOTIDE SEQUENCE [LARGE SCALE GENOMIC DNA]</scope>
    <source>
        <strain evidence="3 4">SKKU-2015</strain>
        <tissue evidence="3">Whole body</tissue>
    </source>
</reference>